<reference evidence="2" key="2">
    <citation type="submission" date="2020-10" db="UniProtKB">
        <authorList>
            <consortium name="WormBaseParasite"/>
        </authorList>
    </citation>
    <scope>IDENTIFICATION</scope>
</reference>
<dbReference type="WBParaSite" id="Pan_g509.t1">
    <property type="protein sequence ID" value="Pan_g509.t1"/>
    <property type="gene ID" value="Pan_g509"/>
</dbReference>
<reference evidence="1" key="1">
    <citation type="journal article" date="2013" name="Genetics">
        <title>The draft genome and transcriptome of Panagrellus redivivus are shaped by the harsh demands of a free-living lifestyle.</title>
        <authorList>
            <person name="Srinivasan J."/>
            <person name="Dillman A.R."/>
            <person name="Macchietto M.G."/>
            <person name="Heikkinen L."/>
            <person name="Lakso M."/>
            <person name="Fracchia K.M."/>
            <person name="Antoshechkin I."/>
            <person name="Mortazavi A."/>
            <person name="Wong G."/>
            <person name="Sternberg P.W."/>
        </authorList>
    </citation>
    <scope>NUCLEOTIDE SEQUENCE [LARGE SCALE GENOMIC DNA]</scope>
    <source>
        <strain evidence="1">MT8872</strain>
    </source>
</reference>
<name>A0A7E4W1U1_PANRE</name>
<sequence>MAAILQKNNHRVAVCLRLAHQTSVLHDDSIFRTEPNREPVRLVRCGAFVVITYLYTCHSAIPEVQLCCTFNTYVDSSGSTSQSDIVHPMN</sequence>
<dbReference type="Proteomes" id="UP000492821">
    <property type="component" value="Unassembled WGS sequence"/>
</dbReference>
<accession>A0A7E4W1U1</accession>
<protein>
    <submittedName>
        <fullName evidence="2">Uncharacterized protein</fullName>
    </submittedName>
</protein>
<evidence type="ECO:0000313" key="2">
    <source>
        <dbReference type="WBParaSite" id="Pan_g509.t1"/>
    </source>
</evidence>
<keyword evidence="1" id="KW-1185">Reference proteome</keyword>
<dbReference type="AlphaFoldDB" id="A0A7E4W1U1"/>
<evidence type="ECO:0000313" key="1">
    <source>
        <dbReference type="Proteomes" id="UP000492821"/>
    </source>
</evidence>
<organism evidence="1 2">
    <name type="scientific">Panagrellus redivivus</name>
    <name type="common">Microworm</name>
    <dbReference type="NCBI Taxonomy" id="6233"/>
    <lineage>
        <taxon>Eukaryota</taxon>
        <taxon>Metazoa</taxon>
        <taxon>Ecdysozoa</taxon>
        <taxon>Nematoda</taxon>
        <taxon>Chromadorea</taxon>
        <taxon>Rhabditida</taxon>
        <taxon>Tylenchina</taxon>
        <taxon>Panagrolaimomorpha</taxon>
        <taxon>Panagrolaimoidea</taxon>
        <taxon>Panagrolaimidae</taxon>
        <taxon>Panagrellus</taxon>
    </lineage>
</organism>
<proteinExistence type="predicted"/>